<name>A0A5B7HA12_PORTR</name>
<evidence type="ECO:0000313" key="2">
    <source>
        <dbReference type="EMBL" id="MPC65808.1"/>
    </source>
</evidence>
<dbReference type="EMBL" id="VSRR010023873">
    <property type="protein sequence ID" value="MPC65808.1"/>
    <property type="molecule type" value="Genomic_DNA"/>
</dbReference>
<accession>A0A5B7HA12</accession>
<keyword evidence="3" id="KW-1185">Reference proteome</keyword>
<sequence>MALLQPCLQVNCVTPEARGDAECCFHLNRFVSKHDEPTVRGGRRQQAWGCEERDKERDVGARGELRRKR</sequence>
<comment type="caution">
    <text evidence="2">The sequence shown here is derived from an EMBL/GenBank/DDBJ whole genome shotgun (WGS) entry which is preliminary data.</text>
</comment>
<feature type="region of interest" description="Disordered" evidence="1">
    <location>
        <begin position="35"/>
        <end position="69"/>
    </location>
</feature>
<protein>
    <submittedName>
        <fullName evidence="2">Uncharacterized protein</fullName>
    </submittedName>
</protein>
<organism evidence="2 3">
    <name type="scientific">Portunus trituberculatus</name>
    <name type="common">Swimming crab</name>
    <name type="synonym">Neptunus trituberculatus</name>
    <dbReference type="NCBI Taxonomy" id="210409"/>
    <lineage>
        <taxon>Eukaryota</taxon>
        <taxon>Metazoa</taxon>
        <taxon>Ecdysozoa</taxon>
        <taxon>Arthropoda</taxon>
        <taxon>Crustacea</taxon>
        <taxon>Multicrustacea</taxon>
        <taxon>Malacostraca</taxon>
        <taxon>Eumalacostraca</taxon>
        <taxon>Eucarida</taxon>
        <taxon>Decapoda</taxon>
        <taxon>Pleocyemata</taxon>
        <taxon>Brachyura</taxon>
        <taxon>Eubrachyura</taxon>
        <taxon>Portunoidea</taxon>
        <taxon>Portunidae</taxon>
        <taxon>Portuninae</taxon>
        <taxon>Portunus</taxon>
    </lineage>
</organism>
<reference evidence="2 3" key="1">
    <citation type="submission" date="2019-05" db="EMBL/GenBank/DDBJ databases">
        <title>Another draft genome of Portunus trituberculatus and its Hox gene families provides insights of decapod evolution.</title>
        <authorList>
            <person name="Jeong J.-H."/>
            <person name="Song I."/>
            <person name="Kim S."/>
            <person name="Choi T."/>
            <person name="Kim D."/>
            <person name="Ryu S."/>
            <person name="Kim W."/>
        </authorList>
    </citation>
    <scope>NUCLEOTIDE SEQUENCE [LARGE SCALE GENOMIC DNA]</scope>
    <source>
        <tissue evidence="2">Muscle</tissue>
    </source>
</reference>
<feature type="compositionally biased region" description="Basic and acidic residues" evidence="1">
    <location>
        <begin position="50"/>
        <end position="69"/>
    </location>
</feature>
<gene>
    <name evidence="2" type="ORF">E2C01_059944</name>
</gene>
<proteinExistence type="predicted"/>
<dbReference type="Proteomes" id="UP000324222">
    <property type="component" value="Unassembled WGS sequence"/>
</dbReference>
<evidence type="ECO:0000313" key="3">
    <source>
        <dbReference type="Proteomes" id="UP000324222"/>
    </source>
</evidence>
<evidence type="ECO:0000256" key="1">
    <source>
        <dbReference type="SAM" id="MobiDB-lite"/>
    </source>
</evidence>
<dbReference type="AlphaFoldDB" id="A0A5B7HA12"/>